<dbReference type="InterPro" id="IPR029063">
    <property type="entry name" value="SAM-dependent_MTases_sf"/>
</dbReference>
<dbReference type="PANTHER" id="PTHR43861">
    <property type="entry name" value="TRANS-ACONITATE 2-METHYLTRANSFERASE-RELATED"/>
    <property type="match status" value="1"/>
</dbReference>
<evidence type="ECO:0000259" key="2">
    <source>
        <dbReference type="Pfam" id="PF13649"/>
    </source>
</evidence>
<dbReference type="SUPFAM" id="SSF53335">
    <property type="entry name" value="S-adenosyl-L-methionine-dependent methyltransferases"/>
    <property type="match status" value="1"/>
</dbReference>
<proteinExistence type="predicted"/>
<dbReference type="EMBL" id="JWLW01000066">
    <property type="protein sequence ID" value="KHT44495.1"/>
    <property type="molecule type" value="Genomic_DNA"/>
</dbReference>
<evidence type="ECO:0000313" key="4">
    <source>
        <dbReference type="Proteomes" id="UP000031197"/>
    </source>
</evidence>
<dbReference type="CDD" id="cd02440">
    <property type="entry name" value="AdoMet_MTases"/>
    <property type="match status" value="1"/>
</dbReference>
<dbReference type="GO" id="GO:0016740">
    <property type="term" value="F:transferase activity"/>
    <property type="evidence" value="ECO:0007669"/>
    <property type="project" value="UniProtKB-KW"/>
</dbReference>
<accession>A0A0B3XKG7</accession>
<feature type="domain" description="Methyltransferase" evidence="2">
    <location>
        <begin position="51"/>
        <end position="146"/>
    </location>
</feature>
<protein>
    <recommendedName>
        <fullName evidence="2">Methyltransferase domain-containing protein</fullName>
    </recommendedName>
</protein>
<evidence type="ECO:0000313" key="3">
    <source>
        <dbReference type="EMBL" id="KHT44495.1"/>
    </source>
</evidence>
<gene>
    <name evidence="3" type="ORF">RJ41_16605</name>
</gene>
<dbReference type="Proteomes" id="UP000031197">
    <property type="component" value="Unassembled WGS sequence"/>
</dbReference>
<organism evidence="3 4">
    <name type="scientific">Alteromonas marina</name>
    <dbReference type="NCBI Taxonomy" id="203795"/>
    <lineage>
        <taxon>Bacteria</taxon>
        <taxon>Pseudomonadati</taxon>
        <taxon>Pseudomonadota</taxon>
        <taxon>Gammaproteobacteria</taxon>
        <taxon>Alteromonadales</taxon>
        <taxon>Alteromonadaceae</taxon>
        <taxon>Alteromonas/Salinimonas group</taxon>
        <taxon>Alteromonas</taxon>
    </lineage>
</organism>
<name>A0A0B3XKG7_9ALTE</name>
<keyword evidence="1" id="KW-0808">Transferase</keyword>
<keyword evidence="4" id="KW-1185">Reference proteome</keyword>
<dbReference type="InterPro" id="IPR041698">
    <property type="entry name" value="Methyltransf_25"/>
</dbReference>
<dbReference type="OrthoDB" id="529208at2"/>
<dbReference type="AlphaFoldDB" id="A0A0B3XKG7"/>
<comment type="caution">
    <text evidence="3">The sequence shown here is derived from an EMBL/GenBank/DDBJ whole genome shotgun (WGS) entry which is preliminary data.</text>
</comment>
<reference evidence="3 4" key="1">
    <citation type="submission" date="2014-12" db="EMBL/GenBank/DDBJ databases">
        <title>Genome sequencing of Alteromonas marina AD001.</title>
        <authorList>
            <person name="Adrian T.G.S."/>
            <person name="Chan K.G."/>
        </authorList>
    </citation>
    <scope>NUCLEOTIDE SEQUENCE [LARGE SCALE GENOMIC DNA]</scope>
    <source>
        <strain evidence="3 4">AD001</strain>
    </source>
</reference>
<dbReference type="RefSeq" id="WP_039223127.1">
    <property type="nucleotide sequence ID" value="NZ_JWLW01000066.1"/>
</dbReference>
<sequence length="224" mass="25019">MTPNTIDSKDSVNSEVWDNLYQQRKSLLSYPDSSFVTLLHRHLTTAKHGHILDYGFGGGANMRVMLKRGHKVDGIEISDTVIEINNQILEEQNLVATLHNVQSHEALPFTDEKFDAVVAWHVLGYNSLLSLQSRIGEFIRVLKKGGCFIGTIPAYGDVSHDSGEAKNAFEFVSKVPTQNGAQIVCFESEQAVCEAFNLDMSVALLQSPLMDGSFSRHWVFLYEK</sequence>
<dbReference type="Pfam" id="PF13649">
    <property type="entry name" value="Methyltransf_25"/>
    <property type="match status" value="1"/>
</dbReference>
<dbReference type="Gene3D" id="3.40.50.150">
    <property type="entry name" value="Vaccinia Virus protein VP39"/>
    <property type="match status" value="1"/>
</dbReference>
<evidence type="ECO:0000256" key="1">
    <source>
        <dbReference type="ARBA" id="ARBA00022679"/>
    </source>
</evidence>